<dbReference type="Proteomes" id="UP001446871">
    <property type="component" value="Unassembled WGS sequence"/>
</dbReference>
<evidence type="ECO:0000313" key="3">
    <source>
        <dbReference type="Proteomes" id="UP001446871"/>
    </source>
</evidence>
<keyword evidence="1" id="KW-1133">Transmembrane helix</keyword>
<keyword evidence="1" id="KW-0472">Membrane</keyword>
<organism evidence="2 3">
    <name type="scientific">Apiospora saccharicola</name>
    <dbReference type="NCBI Taxonomy" id="335842"/>
    <lineage>
        <taxon>Eukaryota</taxon>
        <taxon>Fungi</taxon>
        <taxon>Dikarya</taxon>
        <taxon>Ascomycota</taxon>
        <taxon>Pezizomycotina</taxon>
        <taxon>Sordariomycetes</taxon>
        <taxon>Xylariomycetidae</taxon>
        <taxon>Amphisphaeriales</taxon>
        <taxon>Apiosporaceae</taxon>
        <taxon>Apiospora</taxon>
    </lineage>
</organism>
<protein>
    <submittedName>
        <fullName evidence="2">Uncharacterized protein</fullName>
    </submittedName>
</protein>
<sequence>MWTLGRYPTLLGLPANRTPAQLVVCSASVEILAAVDLLWGILPFIAAGCGYLGRRSVCRVGRRPCPTQQNIYSFCEGLDAVPIGLILICETFASNGTARSEEQYGIEFEVEAKF</sequence>
<gene>
    <name evidence="2" type="ORF">PG996_006014</name>
</gene>
<name>A0ABR1VQU2_9PEZI</name>
<accession>A0ABR1VQU2</accession>
<evidence type="ECO:0000313" key="2">
    <source>
        <dbReference type="EMBL" id="KAK8072666.1"/>
    </source>
</evidence>
<proteinExistence type="predicted"/>
<reference evidence="2 3" key="1">
    <citation type="submission" date="2023-01" db="EMBL/GenBank/DDBJ databases">
        <title>Analysis of 21 Apiospora genomes using comparative genomics revels a genus with tremendous synthesis potential of carbohydrate active enzymes and secondary metabolites.</title>
        <authorList>
            <person name="Sorensen T."/>
        </authorList>
    </citation>
    <scope>NUCLEOTIDE SEQUENCE [LARGE SCALE GENOMIC DNA]</scope>
    <source>
        <strain evidence="2 3">CBS 83171</strain>
    </source>
</reference>
<keyword evidence="3" id="KW-1185">Reference proteome</keyword>
<keyword evidence="1" id="KW-0812">Transmembrane</keyword>
<evidence type="ECO:0000256" key="1">
    <source>
        <dbReference type="SAM" id="Phobius"/>
    </source>
</evidence>
<comment type="caution">
    <text evidence="2">The sequence shown here is derived from an EMBL/GenBank/DDBJ whole genome shotgun (WGS) entry which is preliminary data.</text>
</comment>
<feature type="transmembrane region" description="Helical" evidence="1">
    <location>
        <begin position="20"/>
        <end position="53"/>
    </location>
</feature>
<dbReference type="EMBL" id="JAQQWM010000003">
    <property type="protein sequence ID" value="KAK8072666.1"/>
    <property type="molecule type" value="Genomic_DNA"/>
</dbReference>